<protein>
    <submittedName>
        <fullName evidence="3">Metallophosphoesterase</fullName>
    </submittedName>
</protein>
<dbReference type="eggNOG" id="COG1408">
    <property type="taxonomic scope" value="Bacteria"/>
</dbReference>
<feature type="transmembrane region" description="Helical" evidence="1">
    <location>
        <begin position="79"/>
        <end position="100"/>
    </location>
</feature>
<sequence length="387" mass="42945">MNILIISLFLLLYGGINSYIGIRTWQWLQSLVPRALPGWVKWVYWIGFAGLASAYFLLRFAASFMPASLSTILAQIGSYWWAIFVYAGLLLALVDLLRLILRKTKLLAAWKLRSQATLRMTGTVIFTIILTAIIYGTWRARTPVVTEYTLNIAKPAGSYRELSVVLVSDNHLGLINGNGRIQELVTMVNQLQPDLILIAGDLIDDDFKPFLDQAMASELSKLQARLGIYAIMGNHDVRDPELPSFRAELEQAGIQLLIDEWVVVDNSLVLAGRDDPSPPRAAGEGMALADIIANTDRSLPLLVMDHNPNRLNDTIAVEADLQVSGHTHAGQIFPFNLVTNMMYEEDWGALQRGSTHVVVSSGFGTWGPPMRIGTYPEVVHIQLTFGQ</sequence>
<dbReference type="EMBL" id="CP000875">
    <property type="protein sequence ID" value="ABX03847.1"/>
    <property type="molecule type" value="Genomic_DNA"/>
</dbReference>
<keyword evidence="1" id="KW-0472">Membrane</keyword>
<dbReference type="HOGENOM" id="CLU_025443_0_0_0"/>
<dbReference type="KEGG" id="hau:Haur_1199"/>
<keyword evidence="4" id="KW-1185">Reference proteome</keyword>
<dbReference type="STRING" id="316274.Haur_1199"/>
<feature type="transmembrane region" description="Helical" evidence="1">
    <location>
        <begin position="120"/>
        <end position="138"/>
    </location>
</feature>
<dbReference type="Gene3D" id="3.60.21.10">
    <property type="match status" value="1"/>
</dbReference>
<gene>
    <name evidence="3" type="ordered locus">Haur_1199</name>
</gene>
<proteinExistence type="predicted"/>
<keyword evidence="1" id="KW-0812">Transmembrane</keyword>
<evidence type="ECO:0000259" key="2">
    <source>
        <dbReference type="Pfam" id="PF00149"/>
    </source>
</evidence>
<feature type="transmembrane region" description="Helical" evidence="1">
    <location>
        <begin position="42"/>
        <end position="58"/>
    </location>
</feature>
<dbReference type="GO" id="GO:0016787">
    <property type="term" value="F:hydrolase activity"/>
    <property type="evidence" value="ECO:0007669"/>
    <property type="project" value="InterPro"/>
</dbReference>
<dbReference type="Pfam" id="PF00149">
    <property type="entry name" value="Metallophos"/>
    <property type="match status" value="1"/>
</dbReference>
<accession>A9B0X7</accession>
<reference evidence="3 4" key="1">
    <citation type="journal article" date="2011" name="Stand. Genomic Sci.">
        <title>Complete genome sequence of the filamentous gliding predatory bacterium Herpetosiphon aurantiacus type strain (114-95(T)).</title>
        <authorList>
            <person name="Kiss H."/>
            <person name="Nett M."/>
            <person name="Domin N."/>
            <person name="Martin K."/>
            <person name="Maresca J.A."/>
            <person name="Copeland A."/>
            <person name="Lapidus A."/>
            <person name="Lucas S."/>
            <person name="Berry K.W."/>
            <person name="Glavina Del Rio T."/>
            <person name="Dalin E."/>
            <person name="Tice H."/>
            <person name="Pitluck S."/>
            <person name="Richardson P."/>
            <person name="Bruce D."/>
            <person name="Goodwin L."/>
            <person name="Han C."/>
            <person name="Detter J.C."/>
            <person name="Schmutz J."/>
            <person name="Brettin T."/>
            <person name="Land M."/>
            <person name="Hauser L."/>
            <person name="Kyrpides N.C."/>
            <person name="Ivanova N."/>
            <person name="Goker M."/>
            <person name="Woyke T."/>
            <person name="Klenk H.P."/>
            <person name="Bryant D.A."/>
        </authorList>
    </citation>
    <scope>NUCLEOTIDE SEQUENCE [LARGE SCALE GENOMIC DNA]</scope>
    <source>
        <strain evidence="4">ATCC 23779 / DSM 785 / 114-95</strain>
    </source>
</reference>
<organism evidence="3 4">
    <name type="scientific">Herpetosiphon aurantiacus (strain ATCC 23779 / DSM 785 / 114-95)</name>
    <dbReference type="NCBI Taxonomy" id="316274"/>
    <lineage>
        <taxon>Bacteria</taxon>
        <taxon>Bacillati</taxon>
        <taxon>Chloroflexota</taxon>
        <taxon>Chloroflexia</taxon>
        <taxon>Herpetosiphonales</taxon>
        <taxon>Herpetosiphonaceae</taxon>
        <taxon>Herpetosiphon</taxon>
    </lineage>
</organism>
<feature type="domain" description="Calcineurin-like phosphoesterase" evidence="2">
    <location>
        <begin position="163"/>
        <end position="329"/>
    </location>
</feature>
<dbReference type="InParanoid" id="A9B0X7"/>
<dbReference type="BioCyc" id="HAUR316274:GHYA-1221-MONOMER"/>
<dbReference type="CDD" id="cd07385">
    <property type="entry name" value="MPP_YkuE_C"/>
    <property type="match status" value="1"/>
</dbReference>
<dbReference type="PANTHER" id="PTHR31302:SF0">
    <property type="entry name" value="TRANSMEMBRANE PROTEIN WITH METALLOPHOSPHOESTERASE DOMAIN"/>
    <property type="match status" value="1"/>
</dbReference>
<dbReference type="InterPro" id="IPR051158">
    <property type="entry name" value="Metallophosphoesterase_sf"/>
</dbReference>
<name>A9B0X7_HERA2</name>
<keyword evidence="1" id="KW-1133">Transmembrane helix</keyword>
<dbReference type="InterPro" id="IPR004843">
    <property type="entry name" value="Calcineurin-like_PHP"/>
</dbReference>
<evidence type="ECO:0000313" key="3">
    <source>
        <dbReference type="EMBL" id="ABX03847.1"/>
    </source>
</evidence>
<evidence type="ECO:0000313" key="4">
    <source>
        <dbReference type="Proteomes" id="UP000000787"/>
    </source>
</evidence>
<dbReference type="SUPFAM" id="SSF56300">
    <property type="entry name" value="Metallo-dependent phosphatases"/>
    <property type="match status" value="1"/>
</dbReference>
<dbReference type="PANTHER" id="PTHR31302">
    <property type="entry name" value="TRANSMEMBRANE PROTEIN WITH METALLOPHOSPHOESTERASE DOMAIN-RELATED"/>
    <property type="match status" value="1"/>
</dbReference>
<dbReference type="Proteomes" id="UP000000787">
    <property type="component" value="Chromosome"/>
</dbReference>
<dbReference type="InterPro" id="IPR029052">
    <property type="entry name" value="Metallo-depent_PP-like"/>
</dbReference>
<evidence type="ECO:0000256" key="1">
    <source>
        <dbReference type="SAM" id="Phobius"/>
    </source>
</evidence>
<dbReference type="AlphaFoldDB" id="A9B0X7"/>